<feature type="domain" description="Polymerase/histidinol phosphatase N-terminal" evidence="1">
    <location>
        <begin position="7"/>
        <end position="74"/>
    </location>
</feature>
<evidence type="ECO:0000313" key="2">
    <source>
        <dbReference type="EMBL" id="SVC63671.1"/>
    </source>
</evidence>
<proteinExistence type="predicted"/>
<dbReference type="PANTHER" id="PTHR32294">
    <property type="entry name" value="DNA POLYMERASE III SUBUNIT ALPHA"/>
    <property type="match status" value="1"/>
</dbReference>
<dbReference type="InterPro" id="IPR003141">
    <property type="entry name" value="Pol/His_phosphatase_N"/>
</dbReference>
<dbReference type="AlphaFoldDB" id="A0A382NVS2"/>
<reference evidence="2" key="1">
    <citation type="submission" date="2018-05" db="EMBL/GenBank/DDBJ databases">
        <authorList>
            <person name="Lanie J.A."/>
            <person name="Ng W.-L."/>
            <person name="Kazmierczak K.M."/>
            <person name="Andrzejewski T.M."/>
            <person name="Davidsen T.M."/>
            <person name="Wayne K.J."/>
            <person name="Tettelin H."/>
            <person name="Glass J.I."/>
            <person name="Rusch D."/>
            <person name="Podicherti R."/>
            <person name="Tsui H.-C.T."/>
            <person name="Winkler M.E."/>
        </authorList>
    </citation>
    <scope>NUCLEOTIDE SEQUENCE</scope>
</reference>
<dbReference type="Gene3D" id="3.20.20.140">
    <property type="entry name" value="Metal-dependent hydrolases"/>
    <property type="match status" value="1"/>
</dbReference>
<name>A0A382NVS2_9ZZZZ</name>
<sequence length="152" mass="16730">MAPSSFVHLHCQSEYSVKNSLIRVPKLIKRVKELGMNSVALTDDFSLFSAIKFYQKSIALGVKPILGANLSLTSKSGSYDVILLCQNHQGYLNLSEIISKGFLGQQSFEGPSINEQELFSHNEGLIMISKAIDSDISQLLLANELKLAEKKA</sequence>
<gene>
    <name evidence="2" type="ORF">METZ01_LOCUS316525</name>
</gene>
<dbReference type="SMART" id="SM00481">
    <property type="entry name" value="POLIIIAc"/>
    <property type="match status" value="1"/>
</dbReference>
<dbReference type="InterPro" id="IPR004805">
    <property type="entry name" value="DnaE2/DnaE/PolC"/>
</dbReference>
<dbReference type="InterPro" id="IPR016195">
    <property type="entry name" value="Pol/histidinol_Pase-like"/>
</dbReference>
<accession>A0A382NVS2</accession>
<dbReference type="SUPFAM" id="SSF89550">
    <property type="entry name" value="PHP domain-like"/>
    <property type="match status" value="1"/>
</dbReference>
<dbReference type="EMBL" id="UINC01102219">
    <property type="protein sequence ID" value="SVC63671.1"/>
    <property type="molecule type" value="Genomic_DNA"/>
</dbReference>
<feature type="non-terminal residue" evidence="2">
    <location>
        <position position="152"/>
    </location>
</feature>
<dbReference type="GO" id="GO:0006260">
    <property type="term" value="P:DNA replication"/>
    <property type="evidence" value="ECO:0007669"/>
    <property type="project" value="InterPro"/>
</dbReference>
<dbReference type="InterPro" id="IPR004013">
    <property type="entry name" value="PHP_dom"/>
</dbReference>
<evidence type="ECO:0000259" key="1">
    <source>
        <dbReference type="SMART" id="SM00481"/>
    </source>
</evidence>
<dbReference type="Pfam" id="PF02811">
    <property type="entry name" value="PHP"/>
    <property type="match status" value="1"/>
</dbReference>
<dbReference type="GO" id="GO:0008408">
    <property type="term" value="F:3'-5' exonuclease activity"/>
    <property type="evidence" value="ECO:0007669"/>
    <property type="project" value="InterPro"/>
</dbReference>
<protein>
    <recommendedName>
        <fullName evidence="1">Polymerase/histidinol phosphatase N-terminal domain-containing protein</fullName>
    </recommendedName>
</protein>
<organism evidence="2">
    <name type="scientific">marine metagenome</name>
    <dbReference type="NCBI Taxonomy" id="408172"/>
    <lineage>
        <taxon>unclassified sequences</taxon>
        <taxon>metagenomes</taxon>
        <taxon>ecological metagenomes</taxon>
    </lineage>
</organism>